<dbReference type="Gene3D" id="3.40.50.880">
    <property type="match status" value="1"/>
</dbReference>
<evidence type="ECO:0000313" key="4">
    <source>
        <dbReference type="Proteomes" id="UP001501183"/>
    </source>
</evidence>
<keyword evidence="4" id="KW-1185">Reference proteome</keyword>
<keyword evidence="3" id="KW-0315">Glutamine amidotransferase</keyword>
<dbReference type="PANTHER" id="PTHR42733">
    <property type="entry name" value="DJ-1 PROTEIN"/>
    <property type="match status" value="1"/>
</dbReference>
<name>A0ABP8PJ95_9NOCA</name>
<dbReference type="CDD" id="cd03134">
    <property type="entry name" value="GATase1_PfpI_like"/>
    <property type="match status" value="1"/>
</dbReference>
<organism evidence="3 4">
    <name type="scientific">Rhodococcus olei</name>
    <dbReference type="NCBI Taxonomy" id="2161675"/>
    <lineage>
        <taxon>Bacteria</taxon>
        <taxon>Bacillati</taxon>
        <taxon>Actinomycetota</taxon>
        <taxon>Actinomycetes</taxon>
        <taxon>Mycobacteriales</taxon>
        <taxon>Nocardiaceae</taxon>
        <taxon>Rhodococcus</taxon>
    </lineage>
</organism>
<dbReference type="Proteomes" id="UP001501183">
    <property type="component" value="Unassembled WGS sequence"/>
</dbReference>
<dbReference type="PANTHER" id="PTHR42733:SF12">
    <property type="entry name" value="PROTEINASE"/>
    <property type="match status" value="1"/>
</dbReference>
<evidence type="ECO:0000313" key="3">
    <source>
        <dbReference type="EMBL" id="GAA4486905.1"/>
    </source>
</evidence>
<accession>A0ABP8PJ95</accession>
<gene>
    <name evidence="3" type="ORF">GCM10023094_44350</name>
</gene>
<comment type="similarity">
    <text evidence="1">Belongs to the peptidase C56 family.</text>
</comment>
<dbReference type="EMBL" id="BAABFB010000066">
    <property type="protein sequence ID" value="GAA4486905.1"/>
    <property type="molecule type" value="Genomic_DNA"/>
</dbReference>
<dbReference type="Pfam" id="PF01965">
    <property type="entry name" value="DJ-1_PfpI"/>
    <property type="match status" value="1"/>
</dbReference>
<sequence length="194" mass="20735">MKGFGAMSRQLEGHRVAVLAADGVEQDELVESRRAVEAAGGTTELLSIALGEVQAYRADIVVGDRFPVDLLVGRADVDDYDALILPGGTLGPDRLRTDDHAVAFVRHFMHVGKPVAAIGHGPWILVEAASLVGRTLTSWPSLRTDIINAGGIHVNEKVVVDRNLVTSRGPLDLPAFCNALVGKFTQHPEAIGQF</sequence>
<feature type="domain" description="DJ-1/PfpI" evidence="2">
    <location>
        <begin position="14"/>
        <end position="181"/>
    </location>
</feature>
<comment type="caution">
    <text evidence="3">The sequence shown here is derived from an EMBL/GenBank/DDBJ whole genome shotgun (WGS) entry which is preliminary data.</text>
</comment>
<evidence type="ECO:0000256" key="1">
    <source>
        <dbReference type="ARBA" id="ARBA00008542"/>
    </source>
</evidence>
<dbReference type="InterPro" id="IPR029062">
    <property type="entry name" value="Class_I_gatase-like"/>
</dbReference>
<reference evidence="4" key="1">
    <citation type="journal article" date="2019" name="Int. J. Syst. Evol. Microbiol.">
        <title>The Global Catalogue of Microorganisms (GCM) 10K type strain sequencing project: providing services to taxonomists for standard genome sequencing and annotation.</title>
        <authorList>
            <consortium name="The Broad Institute Genomics Platform"/>
            <consortium name="The Broad Institute Genome Sequencing Center for Infectious Disease"/>
            <person name="Wu L."/>
            <person name="Ma J."/>
        </authorList>
    </citation>
    <scope>NUCLEOTIDE SEQUENCE [LARGE SCALE GENOMIC DNA]</scope>
    <source>
        <strain evidence="4">JCM 32206</strain>
    </source>
</reference>
<proteinExistence type="inferred from homology"/>
<dbReference type="SUPFAM" id="SSF52317">
    <property type="entry name" value="Class I glutamine amidotransferase-like"/>
    <property type="match status" value="1"/>
</dbReference>
<evidence type="ECO:0000259" key="2">
    <source>
        <dbReference type="Pfam" id="PF01965"/>
    </source>
</evidence>
<dbReference type="PROSITE" id="PS51276">
    <property type="entry name" value="PEPTIDASE_C56_PFPI"/>
    <property type="match status" value="1"/>
</dbReference>
<protein>
    <submittedName>
        <fullName evidence="3">Type 1 glutamine amidotransferase domain-containing protein</fullName>
    </submittedName>
</protein>
<dbReference type="InterPro" id="IPR006286">
    <property type="entry name" value="C56_PfpI-like"/>
</dbReference>
<dbReference type="InterPro" id="IPR002818">
    <property type="entry name" value="DJ-1/PfpI"/>
</dbReference>